<keyword evidence="3" id="KW-0677">Repeat</keyword>
<accession>A0ABM1JBT1</accession>
<feature type="chain" id="PRO_5045156607" evidence="4">
    <location>
        <begin position="19"/>
        <end position="360"/>
    </location>
</feature>
<dbReference type="PANTHER" id="PTHR24373">
    <property type="entry name" value="SLIT RELATED LEUCINE-RICH REPEAT NEURONAL PROTEIN"/>
    <property type="match status" value="1"/>
</dbReference>
<name>A0ABM1JBT1_POLDO</name>
<dbReference type="PANTHER" id="PTHR24373:SF261">
    <property type="entry name" value="VASORIN"/>
    <property type="match status" value="1"/>
</dbReference>
<keyword evidence="2 4" id="KW-0732">Signal</keyword>
<dbReference type="SMART" id="SM00369">
    <property type="entry name" value="LRR_TYP"/>
    <property type="match status" value="4"/>
</dbReference>
<sequence length="360" mass="41326">MATIILVVLFVILANIFAYNPECENKSYCECLKYNTSLSNIVNVHNKNVTFSINVKSWSNIQIECGDISWNAFYLRQIKNEGVLDLIVFKNCTLPEETRLQYFVRKLGIKETNGLGFQSYRNLSNSLKKNHFLGFRFLNKLDLSHNGLTDISSDLFSNLPNLEFLDLSENSLVLRKDFFNETLNLKQLDLNGNGITELANDLFDNLQGLEILNLERNLLKELDDGNYPLILNLTGNYLREIPSLDYIKPLNLTHLLLSNNNISEISLDRLPKTIQVLELHNNNLLSMSYNVSEFLFQQNYKKLTLSGNQFICGCDDRFIYVLVLQLQSIHEDLKNVKCQGYDTSLSSMTIDELCLFTDPS</sequence>
<evidence type="ECO:0000313" key="6">
    <source>
        <dbReference type="RefSeq" id="XP_015189919.1"/>
    </source>
</evidence>
<evidence type="ECO:0000256" key="3">
    <source>
        <dbReference type="ARBA" id="ARBA00022737"/>
    </source>
</evidence>
<dbReference type="SUPFAM" id="SSF52058">
    <property type="entry name" value="L domain-like"/>
    <property type="match status" value="1"/>
</dbReference>
<keyword evidence="5" id="KW-1185">Reference proteome</keyword>
<gene>
    <name evidence="6" type="primary">LOC107073739</name>
</gene>
<keyword evidence="1" id="KW-0433">Leucine-rich repeat</keyword>
<dbReference type="InterPro" id="IPR032675">
    <property type="entry name" value="LRR_dom_sf"/>
</dbReference>
<dbReference type="Pfam" id="PF13855">
    <property type="entry name" value="LRR_8"/>
    <property type="match status" value="2"/>
</dbReference>
<dbReference type="InterPro" id="IPR050328">
    <property type="entry name" value="Dev_Immune_Receptor"/>
</dbReference>
<proteinExistence type="predicted"/>
<dbReference type="RefSeq" id="XP_015189919.1">
    <property type="nucleotide sequence ID" value="XM_015334433.1"/>
</dbReference>
<reference evidence="6" key="1">
    <citation type="submission" date="2025-08" db="UniProtKB">
        <authorList>
            <consortium name="RefSeq"/>
        </authorList>
    </citation>
    <scope>IDENTIFICATION</scope>
    <source>
        <tissue evidence="6">Whole body</tissue>
    </source>
</reference>
<dbReference type="GeneID" id="107073739"/>
<dbReference type="Pfam" id="PF00560">
    <property type="entry name" value="LRR_1"/>
    <property type="match status" value="1"/>
</dbReference>
<feature type="signal peptide" evidence="4">
    <location>
        <begin position="1"/>
        <end position="18"/>
    </location>
</feature>
<evidence type="ECO:0000313" key="5">
    <source>
        <dbReference type="Proteomes" id="UP000694924"/>
    </source>
</evidence>
<dbReference type="InterPro" id="IPR003591">
    <property type="entry name" value="Leu-rich_rpt_typical-subtyp"/>
</dbReference>
<dbReference type="PRINTS" id="PR00019">
    <property type="entry name" value="LEURICHRPT"/>
</dbReference>
<organism evidence="5 6">
    <name type="scientific">Polistes dominula</name>
    <name type="common">European paper wasp</name>
    <name type="synonym">Vespa dominula</name>
    <dbReference type="NCBI Taxonomy" id="743375"/>
    <lineage>
        <taxon>Eukaryota</taxon>
        <taxon>Metazoa</taxon>
        <taxon>Ecdysozoa</taxon>
        <taxon>Arthropoda</taxon>
        <taxon>Hexapoda</taxon>
        <taxon>Insecta</taxon>
        <taxon>Pterygota</taxon>
        <taxon>Neoptera</taxon>
        <taxon>Endopterygota</taxon>
        <taxon>Hymenoptera</taxon>
        <taxon>Apocrita</taxon>
        <taxon>Aculeata</taxon>
        <taxon>Vespoidea</taxon>
        <taxon>Vespidae</taxon>
        <taxon>Polistinae</taxon>
        <taxon>Polistini</taxon>
        <taxon>Polistes</taxon>
    </lineage>
</organism>
<evidence type="ECO:0000256" key="1">
    <source>
        <dbReference type="ARBA" id="ARBA00022614"/>
    </source>
</evidence>
<dbReference type="InterPro" id="IPR001611">
    <property type="entry name" value="Leu-rich_rpt"/>
</dbReference>
<protein>
    <submittedName>
        <fullName evidence="6">Toll-like receptor 4</fullName>
    </submittedName>
</protein>
<dbReference type="Gene3D" id="3.80.10.10">
    <property type="entry name" value="Ribonuclease Inhibitor"/>
    <property type="match status" value="2"/>
</dbReference>
<dbReference type="Proteomes" id="UP000694924">
    <property type="component" value="Unplaced"/>
</dbReference>
<dbReference type="PROSITE" id="PS51450">
    <property type="entry name" value="LRR"/>
    <property type="match status" value="3"/>
</dbReference>
<evidence type="ECO:0000256" key="4">
    <source>
        <dbReference type="SAM" id="SignalP"/>
    </source>
</evidence>
<evidence type="ECO:0000256" key="2">
    <source>
        <dbReference type="ARBA" id="ARBA00022729"/>
    </source>
</evidence>